<dbReference type="EMBL" id="JAABOA010001549">
    <property type="protein sequence ID" value="KAF9581336.1"/>
    <property type="molecule type" value="Genomic_DNA"/>
</dbReference>
<feature type="signal peptide" evidence="1">
    <location>
        <begin position="1"/>
        <end position="22"/>
    </location>
</feature>
<keyword evidence="1" id="KW-0732">Signal</keyword>
<accession>A0A9P6KDX2</accession>
<organism evidence="2 3">
    <name type="scientific">Lunasporangiospora selenospora</name>
    <dbReference type="NCBI Taxonomy" id="979761"/>
    <lineage>
        <taxon>Eukaryota</taxon>
        <taxon>Fungi</taxon>
        <taxon>Fungi incertae sedis</taxon>
        <taxon>Mucoromycota</taxon>
        <taxon>Mortierellomycotina</taxon>
        <taxon>Mortierellomycetes</taxon>
        <taxon>Mortierellales</taxon>
        <taxon>Mortierellaceae</taxon>
        <taxon>Lunasporangiospora</taxon>
    </lineage>
</organism>
<evidence type="ECO:0000313" key="3">
    <source>
        <dbReference type="Proteomes" id="UP000780801"/>
    </source>
</evidence>
<dbReference type="OrthoDB" id="2387446at2759"/>
<keyword evidence="3" id="KW-1185">Reference proteome</keyword>
<dbReference type="AlphaFoldDB" id="A0A9P6KDX2"/>
<dbReference type="Proteomes" id="UP000780801">
    <property type="component" value="Unassembled WGS sequence"/>
</dbReference>
<gene>
    <name evidence="2" type="ORF">BGW38_001690</name>
</gene>
<protein>
    <submittedName>
        <fullName evidence="2">Uncharacterized protein</fullName>
    </submittedName>
</protein>
<name>A0A9P6KDX2_9FUNG</name>
<reference evidence="2" key="1">
    <citation type="journal article" date="2020" name="Fungal Divers.">
        <title>Resolving the Mortierellaceae phylogeny through synthesis of multi-gene phylogenetics and phylogenomics.</title>
        <authorList>
            <person name="Vandepol N."/>
            <person name="Liber J."/>
            <person name="Desiro A."/>
            <person name="Na H."/>
            <person name="Kennedy M."/>
            <person name="Barry K."/>
            <person name="Grigoriev I.V."/>
            <person name="Miller A.N."/>
            <person name="O'Donnell K."/>
            <person name="Stajich J.E."/>
            <person name="Bonito G."/>
        </authorList>
    </citation>
    <scope>NUCLEOTIDE SEQUENCE</scope>
    <source>
        <strain evidence="2">KOD1015</strain>
    </source>
</reference>
<feature type="non-terminal residue" evidence="2">
    <location>
        <position position="129"/>
    </location>
</feature>
<feature type="chain" id="PRO_5040205116" evidence="1">
    <location>
        <begin position="23"/>
        <end position="129"/>
    </location>
</feature>
<proteinExistence type="predicted"/>
<evidence type="ECO:0000313" key="2">
    <source>
        <dbReference type="EMBL" id="KAF9581336.1"/>
    </source>
</evidence>
<comment type="caution">
    <text evidence="2">The sequence shown here is derived from an EMBL/GenBank/DDBJ whole genome shotgun (WGS) entry which is preliminary data.</text>
</comment>
<evidence type="ECO:0000256" key="1">
    <source>
        <dbReference type="SAM" id="SignalP"/>
    </source>
</evidence>
<sequence>MVSIKVIALAASALSMAVLSEAAMFNCNRSWRCSAVVSTGNTYQFGRIEGCTGDGNYCSHATTNNEITDVKIWVRNGNAGCTVTGNFNQWILLNTNLETNSNLHEFPPKRLVSENHADALSEYLNSTPK</sequence>